<feature type="transmembrane region" description="Helical" evidence="1">
    <location>
        <begin position="30"/>
        <end position="50"/>
    </location>
</feature>
<dbReference type="STRING" id="1777140.AWB79_04962"/>
<reference evidence="3" key="1">
    <citation type="submission" date="2016-01" db="EMBL/GenBank/DDBJ databases">
        <authorList>
            <person name="Peeters C."/>
        </authorList>
    </citation>
    <scope>NUCLEOTIDE SEQUENCE</scope>
    <source>
        <strain evidence="3">LMG 29322</strain>
    </source>
</reference>
<evidence type="ECO:0000259" key="2">
    <source>
        <dbReference type="Pfam" id="PF07811"/>
    </source>
</evidence>
<keyword evidence="4" id="KW-1185">Reference proteome</keyword>
<evidence type="ECO:0000256" key="1">
    <source>
        <dbReference type="SAM" id="Phobius"/>
    </source>
</evidence>
<proteinExistence type="predicted"/>
<comment type="caution">
    <text evidence="3">The sequence shown here is derived from an EMBL/GenBank/DDBJ whole genome shotgun (WGS) entry which is preliminary data.</text>
</comment>
<dbReference type="AlphaFoldDB" id="A0A158C916"/>
<protein>
    <submittedName>
        <fullName evidence="3">TadE-like protein</fullName>
    </submittedName>
</protein>
<accession>A0A158C916</accession>
<dbReference type="InterPro" id="IPR012495">
    <property type="entry name" value="TadE-like_dom"/>
</dbReference>
<dbReference type="Pfam" id="PF07811">
    <property type="entry name" value="TadE"/>
    <property type="match status" value="1"/>
</dbReference>
<keyword evidence="1" id="KW-0472">Membrane</keyword>
<evidence type="ECO:0000313" key="4">
    <source>
        <dbReference type="Proteomes" id="UP000054851"/>
    </source>
</evidence>
<dbReference type="RefSeq" id="WP_061170052.1">
    <property type="nucleotide sequence ID" value="NZ_FCOA02000019.1"/>
</dbReference>
<keyword evidence="1" id="KW-0812">Transmembrane</keyword>
<dbReference type="EMBL" id="FCOA02000019">
    <property type="protein sequence ID" value="SAK78848.1"/>
    <property type="molecule type" value="Genomic_DNA"/>
</dbReference>
<gene>
    <name evidence="3" type="ORF">AWB79_04962</name>
</gene>
<sequence>MMKRSTKGTTRRSFLGRLARSESGVSAIEFSLIVPMMLLLMLGFTELYLYMRAKSLVEHTAFTLADSIGQMTQVINDQSSVTQANSLASIWAAAIQLGTPNDLRKYGGVIVTSICETNSTCNGLVYPNSTQAQWRLTGTPKVLWSKAPVWQPSGMATNISTTNPLPTGWPFRQGDSAIAVEVFYTYTPFSMTAPFWHNAPGAVTFHMRVFVRPRNGQALNLVSPST</sequence>
<evidence type="ECO:0000313" key="3">
    <source>
        <dbReference type="EMBL" id="SAK78848.1"/>
    </source>
</evidence>
<feature type="domain" description="TadE-like" evidence="2">
    <location>
        <begin position="24"/>
        <end position="62"/>
    </location>
</feature>
<dbReference type="OrthoDB" id="9091734at2"/>
<name>A0A158C916_9BURK</name>
<organism evidence="3 4">
    <name type="scientific">Caballeronia hypogeia</name>
    <dbReference type="NCBI Taxonomy" id="1777140"/>
    <lineage>
        <taxon>Bacteria</taxon>
        <taxon>Pseudomonadati</taxon>
        <taxon>Pseudomonadota</taxon>
        <taxon>Betaproteobacteria</taxon>
        <taxon>Burkholderiales</taxon>
        <taxon>Burkholderiaceae</taxon>
        <taxon>Caballeronia</taxon>
    </lineage>
</organism>
<dbReference type="Proteomes" id="UP000054851">
    <property type="component" value="Unassembled WGS sequence"/>
</dbReference>
<keyword evidence="1" id="KW-1133">Transmembrane helix</keyword>